<gene>
    <name evidence="3" type="ORF">BcabD6B2_22130</name>
</gene>
<evidence type="ECO:0000313" key="3">
    <source>
        <dbReference type="EMBL" id="GIX62778.1"/>
    </source>
</evidence>
<protein>
    <submittedName>
        <fullName evidence="3">Variant erythrocyte surface antigen-1 family protein</fullName>
    </submittedName>
</protein>
<comment type="caution">
    <text evidence="3">The sequence shown here is derived from an EMBL/GenBank/DDBJ whole genome shotgun (WGS) entry which is preliminary data.</text>
</comment>
<evidence type="ECO:0000256" key="1">
    <source>
        <dbReference type="SAM" id="MobiDB-lite"/>
    </source>
</evidence>
<dbReference type="RefSeq" id="XP_067714847.1">
    <property type="nucleotide sequence ID" value="XM_067858746.1"/>
</dbReference>
<dbReference type="Proteomes" id="UP001497744">
    <property type="component" value="Unassembled WGS sequence"/>
</dbReference>
<dbReference type="AlphaFoldDB" id="A0AAV4LSN8"/>
<organism evidence="3 4">
    <name type="scientific">Babesia caballi</name>
    <dbReference type="NCBI Taxonomy" id="5871"/>
    <lineage>
        <taxon>Eukaryota</taxon>
        <taxon>Sar</taxon>
        <taxon>Alveolata</taxon>
        <taxon>Apicomplexa</taxon>
        <taxon>Aconoidasida</taxon>
        <taxon>Piroplasmida</taxon>
        <taxon>Babesiidae</taxon>
        <taxon>Babesia</taxon>
    </lineage>
</organism>
<feature type="region of interest" description="Disordered" evidence="1">
    <location>
        <begin position="295"/>
        <end position="320"/>
    </location>
</feature>
<proteinExistence type="predicted"/>
<dbReference type="EMBL" id="BPLF01000002">
    <property type="protein sequence ID" value="GIX62778.1"/>
    <property type="molecule type" value="Genomic_DNA"/>
</dbReference>
<feature type="compositionally biased region" description="Polar residues" evidence="1">
    <location>
        <begin position="295"/>
        <end position="304"/>
    </location>
</feature>
<reference evidence="3 4" key="1">
    <citation type="submission" date="2021-06" db="EMBL/GenBank/DDBJ databases">
        <title>Genome sequence of Babesia caballi.</title>
        <authorList>
            <person name="Yamagishi J."/>
            <person name="Kidaka T."/>
            <person name="Ochi A."/>
        </authorList>
    </citation>
    <scope>NUCLEOTIDE SEQUENCE [LARGE SCALE GENOMIC DNA]</scope>
    <source>
        <strain evidence="3">USDA-D6B2</strain>
    </source>
</reference>
<evidence type="ECO:0000313" key="4">
    <source>
        <dbReference type="Proteomes" id="UP001497744"/>
    </source>
</evidence>
<dbReference type="GeneID" id="94194259"/>
<accession>A0AAV4LSN8</accession>
<keyword evidence="4" id="KW-1185">Reference proteome</keyword>
<sequence length="331" mass="36692">MVEVSAGPKELTQPPKNVKEAIDWLASIEGYGVSSWSSWEKSEELEKALEKLNGFDTTAFRNHEFGGVTLSEIIRIFARGLGSGFLGYDGMNRGEFTVNGLMRKDGEYKSAYHDRNWEQDEHIYAKTFLFLVCLVFYIITFLYWMCKDNGRWANGTFTVSNAPGKFFEAMGYDQSQLDQQKNGDTIADRLTDTFNGFSELQAAYGSGGSSSYSTFIEKLEEDGPMKALSFPLTNCKRFCYEYLKSKQNGTEITKAIDSIKEELKSISTKNDTSSTNNFSALQQKITNLLEKIKTFNPTTGSSEPGSDGLQKAGSSGPGGAKTLVNGLLRIG</sequence>
<keyword evidence="2" id="KW-0812">Transmembrane</keyword>
<keyword evidence="2" id="KW-0472">Membrane</keyword>
<keyword evidence="2" id="KW-1133">Transmembrane helix</keyword>
<feature type="transmembrane region" description="Helical" evidence="2">
    <location>
        <begin position="123"/>
        <end position="145"/>
    </location>
</feature>
<evidence type="ECO:0000256" key="2">
    <source>
        <dbReference type="SAM" id="Phobius"/>
    </source>
</evidence>
<name>A0AAV4LSN8_BABCB</name>